<dbReference type="EMBL" id="CAJFCJ010000009">
    <property type="protein sequence ID" value="CAD5119113.1"/>
    <property type="molecule type" value="Genomic_DNA"/>
</dbReference>
<dbReference type="GO" id="GO:0005737">
    <property type="term" value="C:cytoplasm"/>
    <property type="evidence" value="ECO:0007669"/>
    <property type="project" value="TreeGrafter"/>
</dbReference>
<feature type="region of interest" description="Disordered" evidence="2">
    <location>
        <begin position="595"/>
        <end position="616"/>
    </location>
</feature>
<organism evidence="4 5">
    <name type="scientific">Dimorphilus gyrociliatus</name>
    <dbReference type="NCBI Taxonomy" id="2664684"/>
    <lineage>
        <taxon>Eukaryota</taxon>
        <taxon>Metazoa</taxon>
        <taxon>Spiralia</taxon>
        <taxon>Lophotrochozoa</taxon>
        <taxon>Annelida</taxon>
        <taxon>Polychaeta</taxon>
        <taxon>Polychaeta incertae sedis</taxon>
        <taxon>Dinophilidae</taxon>
        <taxon>Dimorphilus</taxon>
    </lineage>
</organism>
<dbReference type="GO" id="GO:0046872">
    <property type="term" value="F:metal ion binding"/>
    <property type="evidence" value="ECO:0007669"/>
    <property type="project" value="InterPro"/>
</dbReference>
<dbReference type="Pfam" id="PF02862">
    <property type="entry name" value="DDHD"/>
    <property type="match status" value="1"/>
</dbReference>
<comment type="similarity">
    <text evidence="1">Belongs to the PA-PLA1 family.</text>
</comment>
<dbReference type="PANTHER" id="PTHR23509">
    <property type="entry name" value="PA-PL1 PHOSPHOLIPASE FAMILY"/>
    <property type="match status" value="1"/>
</dbReference>
<gene>
    <name evidence="4" type="ORF">DGYR_LOCUS7398</name>
</gene>
<dbReference type="SMART" id="SM01127">
    <property type="entry name" value="DDHD"/>
    <property type="match status" value="1"/>
</dbReference>
<keyword evidence="5" id="KW-1185">Reference proteome</keyword>
<reference evidence="4 5" key="1">
    <citation type="submission" date="2020-08" db="EMBL/GenBank/DDBJ databases">
        <authorList>
            <person name="Hejnol A."/>
        </authorList>
    </citation>
    <scope>NUCLEOTIDE SEQUENCE [LARGE SCALE GENOMIC DNA]</scope>
</reference>
<evidence type="ECO:0000256" key="2">
    <source>
        <dbReference type="SAM" id="MobiDB-lite"/>
    </source>
</evidence>
<accession>A0A7I8VWY9</accession>
<sequence length="683" mass="79991">MERNSRKNSLRKELAESEVRWFYSEPFKSQEWVSFMGNDSLNLERSYRQFIGDNKEFSKVLVRGNLYEVDLKLKQSSPIFWSKREEDECQIRRGTWFNDNWEPLDEALSDVIEYHHRIYISKNENKVGRFERFKSTVQEVIQGPYTILIDQKKVEWHSEHEVFLIDDQAGAKLIKSLTIKIGLSRAGMKLHRGFIDEASELDRLPEVSHLVLVVHGVGQYMLKKNLTKEGDIIASTLTLKNACSSILQDDLEGKYRIEFLPIQWRNNIELDEDYFSNITPSKPRAVRDAIQSTFIDLLYYMSPIYNLKVLNSLKNEFNRIYKLFSKYNPEFTKKGKISIVAHSLGAVMSYDLLMNWNPSKAFSTYLQQNRTQQTNGKSTKKVGINLYPLISEGFIPPKLCMERDLFPSSAFKNFLNVYHPLDAVAYRIEPLLRDKYKDYKPVKIRNIDEKFCTMLEYNRMPLMRLKRNRKGSTDLSTVTNIKIRRRFKNNDILGINNILRKLKLTKEDNLEKIRKKVDDKQIKLSKNSSSGLRTSKRSFDLPIISCLDAESEVDTFKDEMKDRQEATVAETLGIAGLLGNIHKKSYRKQVEKNSREEFAEENLQNSREKSDSSTESFEEMNRLMKRYDFELKETTLENNLFSPISAVMAHLNYWNNPDLALFILQQLTSDSYIKEQLKNIHKL</sequence>
<dbReference type="InterPro" id="IPR058055">
    <property type="entry name" value="PA-PLA1"/>
</dbReference>
<dbReference type="OrthoDB" id="431378at2759"/>
<protein>
    <submittedName>
        <fullName evidence="4">DgyrCDS7757</fullName>
    </submittedName>
</protein>
<dbReference type="AlphaFoldDB" id="A0A7I8VWY9"/>
<comment type="caution">
    <text evidence="4">The sequence shown here is derived from an EMBL/GenBank/DDBJ whole genome shotgun (WGS) entry which is preliminary data.</text>
</comment>
<dbReference type="PANTHER" id="PTHR23509:SF10">
    <property type="entry name" value="LD21067P"/>
    <property type="match status" value="1"/>
</dbReference>
<dbReference type="InterPro" id="IPR004177">
    <property type="entry name" value="DDHD_dom"/>
</dbReference>
<dbReference type="PROSITE" id="PS51043">
    <property type="entry name" value="DDHD"/>
    <property type="match status" value="1"/>
</dbReference>
<name>A0A7I8VWY9_9ANNE</name>
<feature type="domain" description="DDHD" evidence="3">
    <location>
        <begin position="372"/>
        <end position="669"/>
    </location>
</feature>
<evidence type="ECO:0000313" key="4">
    <source>
        <dbReference type="EMBL" id="CAD5119113.1"/>
    </source>
</evidence>
<evidence type="ECO:0000313" key="5">
    <source>
        <dbReference type="Proteomes" id="UP000549394"/>
    </source>
</evidence>
<dbReference type="Proteomes" id="UP000549394">
    <property type="component" value="Unassembled WGS sequence"/>
</dbReference>
<dbReference type="GO" id="GO:0004620">
    <property type="term" value="F:phospholipase activity"/>
    <property type="evidence" value="ECO:0007669"/>
    <property type="project" value="TreeGrafter"/>
</dbReference>
<evidence type="ECO:0000259" key="3">
    <source>
        <dbReference type="PROSITE" id="PS51043"/>
    </source>
</evidence>
<proteinExistence type="inferred from homology"/>
<evidence type="ECO:0000256" key="1">
    <source>
        <dbReference type="ARBA" id="ARBA00038464"/>
    </source>
</evidence>